<reference evidence="1 2" key="1">
    <citation type="journal article" date="2012" name="J. Bacteriol.">
        <title>Genome sequence of the cycloprodigiosin-producing bacterial strain Pseudoalteromonas rubra ATCC 29570(T).</title>
        <authorList>
            <person name="Xie B.B."/>
            <person name="Shu Y.L."/>
            <person name="Qin Q.L."/>
            <person name="Rong J.C."/>
            <person name="Zhang X.Y."/>
            <person name="Chen X.L."/>
            <person name="Zhou B.C."/>
            <person name="Zhang Y.Z."/>
        </authorList>
    </citation>
    <scope>NUCLEOTIDE SEQUENCE [LARGE SCALE GENOMIC DNA]</scope>
    <source>
        <strain evidence="1 2">DSM 6842</strain>
    </source>
</reference>
<dbReference type="RefSeq" id="WP_010382650.1">
    <property type="nucleotide sequence ID" value="NZ_AHCD03000035.1"/>
</dbReference>
<dbReference type="GeneID" id="61359048"/>
<dbReference type="SUPFAM" id="SSF53335">
    <property type="entry name" value="S-adenosyl-L-methionine-dependent methyltransferases"/>
    <property type="match status" value="1"/>
</dbReference>
<accession>A0A8T0C9U4</accession>
<protein>
    <recommendedName>
        <fullName evidence="3">Class I SAM-dependent methyltransferase</fullName>
    </recommendedName>
</protein>
<evidence type="ECO:0000313" key="1">
    <source>
        <dbReference type="EMBL" id="KAF7786832.1"/>
    </source>
</evidence>
<dbReference type="AlphaFoldDB" id="A0A8T0C9U4"/>
<organism evidence="1 2">
    <name type="scientific">Pseudoalteromonas rubra</name>
    <dbReference type="NCBI Taxonomy" id="43658"/>
    <lineage>
        <taxon>Bacteria</taxon>
        <taxon>Pseudomonadati</taxon>
        <taxon>Pseudomonadota</taxon>
        <taxon>Gammaproteobacteria</taxon>
        <taxon>Alteromonadales</taxon>
        <taxon>Pseudoalteromonadaceae</taxon>
        <taxon>Pseudoalteromonas</taxon>
    </lineage>
</organism>
<dbReference type="InterPro" id="IPR029063">
    <property type="entry name" value="SAM-dependent_MTases_sf"/>
</dbReference>
<dbReference type="CDD" id="cd02440">
    <property type="entry name" value="AdoMet_MTases"/>
    <property type="match status" value="1"/>
</dbReference>
<gene>
    <name evidence="1" type="ORF">PRUB_a1504</name>
</gene>
<dbReference type="Proteomes" id="UP000016480">
    <property type="component" value="Unassembled WGS sequence"/>
</dbReference>
<comment type="caution">
    <text evidence="1">The sequence shown here is derived from an EMBL/GenBank/DDBJ whole genome shotgun (WGS) entry which is preliminary data.</text>
</comment>
<sequence>MKIKKVYVEELITTKQINPGLELLNKQYDKRLKDAKHTVKSIRKNKIRFFGCFLGKRLIAVFGLIHHFSIRESQYGHLFGEDEHALRYVATVGQLASINQIRPNTLYSILFDTAQRLGISKLYAIITEHEPFYTDNLNATIHKQNCDIHVGSDVPVTAISMDCQALGKDTARFIRRSPSATFKYYEGNMVTLVRETCNSDAVWGPYQRSFTEIITSVQQEVYLDIAKQLDGPVLDVGCGPANLLKFIPDKRLEYHGVDQNPLMVLGAQTRINELGFTQASAEHGRTEQFYVSGFGVKTICSINSLYASQFPYEQLKHLANQLKKGGTLWLVNPNPNMTEEKMAQLLANERGRWGQHPLFDEFCNKNIELVKTFNAHFFPLEDLCNWLTSLGLEIKAQSSDYFAGAVNLIQAVKQ</sequence>
<evidence type="ECO:0008006" key="3">
    <source>
        <dbReference type="Google" id="ProtNLM"/>
    </source>
</evidence>
<evidence type="ECO:0000313" key="2">
    <source>
        <dbReference type="Proteomes" id="UP000016480"/>
    </source>
</evidence>
<proteinExistence type="predicted"/>
<dbReference type="Gene3D" id="3.40.50.150">
    <property type="entry name" value="Vaccinia Virus protein VP39"/>
    <property type="match status" value="1"/>
</dbReference>
<dbReference type="EMBL" id="AHCD03000035">
    <property type="protein sequence ID" value="KAF7786832.1"/>
    <property type="molecule type" value="Genomic_DNA"/>
</dbReference>
<dbReference type="Pfam" id="PF13489">
    <property type="entry name" value="Methyltransf_23"/>
    <property type="match status" value="1"/>
</dbReference>
<name>A0A8T0C9U4_9GAMM</name>